<evidence type="ECO:0000313" key="1">
    <source>
        <dbReference type="EMBL" id="VYS95130.1"/>
    </source>
</evidence>
<dbReference type="EMBL" id="CACRSU010000014">
    <property type="protein sequence ID" value="VYS95130.1"/>
    <property type="molecule type" value="Genomic_DNA"/>
</dbReference>
<proteinExistence type="predicted"/>
<accession>A0A6N2STJ1</accession>
<dbReference type="AlphaFoldDB" id="A0A6N2STJ1"/>
<protein>
    <submittedName>
        <fullName evidence="1">Uncharacterized protein</fullName>
    </submittedName>
</protein>
<gene>
    <name evidence="1" type="ORF">BILFYP9_01198</name>
</gene>
<sequence length="31" mass="3693">MKFCQNVTTSGAYDIKYGFVTLQVFHLYRDF</sequence>
<name>A0A6N2STJ1_9BACE</name>
<reference evidence="1" key="1">
    <citation type="submission" date="2019-11" db="EMBL/GenBank/DDBJ databases">
        <authorList>
            <person name="Feng L."/>
        </authorList>
    </citation>
    <scope>NUCLEOTIDE SEQUENCE</scope>
    <source>
        <strain evidence="1">BintestinalisLFYP9</strain>
    </source>
</reference>
<organism evidence="1">
    <name type="scientific">Bacteroides intestinalis</name>
    <dbReference type="NCBI Taxonomy" id="329854"/>
    <lineage>
        <taxon>Bacteria</taxon>
        <taxon>Pseudomonadati</taxon>
        <taxon>Bacteroidota</taxon>
        <taxon>Bacteroidia</taxon>
        <taxon>Bacteroidales</taxon>
        <taxon>Bacteroidaceae</taxon>
        <taxon>Bacteroides</taxon>
    </lineage>
</organism>